<feature type="compositionally biased region" description="Low complexity" evidence="4">
    <location>
        <begin position="104"/>
        <end position="115"/>
    </location>
</feature>
<protein>
    <submittedName>
        <fullName evidence="5">Uncharacterized protein</fullName>
    </submittedName>
</protein>
<dbReference type="SMART" id="SM00368">
    <property type="entry name" value="LRR_RI"/>
    <property type="match status" value="3"/>
</dbReference>
<evidence type="ECO:0000256" key="3">
    <source>
        <dbReference type="ARBA" id="ARBA00022737"/>
    </source>
</evidence>
<feature type="compositionally biased region" description="Polar residues" evidence="4">
    <location>
        <begin position="92"/>
        <end position="103"/>
    </location>
</feature>
<dbReference type="Pfam" id="PF13516">
    <property type="entry name" value="LRR_6"/>
    <property type="match status" value="3"/>
</dbReference>
<keyword evidence="2" id="KW-0433">Leucine-rich repeat</keyword>
<dbReference type="GO" id="GO:0005634">
    <property type="term" value="C:nucleus"/>
    <property type="evidence" value="ECO:0007669"/>
    <property type="project" value="TreeGrafter"/>
</dbReference>
<feature type="non-terminal residue" evidence="5">
    <location>
        <position position="1"/>
    </location>
</feature>
<dbReference type="PANTHER" id="PTHR24113:SF12">
    <property type="entry name" value="RAN GTPASE-ACTIVATING PROTEIN 1"/>
    <property type="match status" value="1"/>
</dbReference>
<dbReference type="EMBL" id="CAUJNA010003135">
    <property type="protein sequence ID" value="CAJ1395351.1"/>
    <property type="molecule type" value="Genomic_DNA"/>
</dbReference>
<evidence type="ECO:0000313" key="6">
    <source>
        <dbReference type="Proteomes" id="UP001178507"/>
    </source>
</evidence>
<keyword evidence="3" id="KW-0677">Repeat</keyword>
<dbReference type="PANTHER" id="PTHR24113">
    <property type="entry name" value="RAN GTPASE-ACTIVATING PROTEIN 1"/>
    <property type="match status" value="1"/>
</dbReference>
<proteinExistence type="predicted"/>
<dbReference type="InterPro" id="IPR032675">
    <property type="entry name" value="LRR_dom_sf"/>
</dbReference>
<dbReference type="InterPro" id="IPR027038">
    <property type="entry name" value="RanGap"/>
</dbReference>
<keyword evidence="6" id="KW-1185">Reference proteome</keyword>
<reference evidence="5" key="1">
    <citation type="submission" date="2023-08" db="EMBL/GenBank/DDBJ databases">
        <authorList>
            <person name="Chen Y."/>
            <person name="Shah S."/>
            <person name="Dougan E. K."/>
            <person name="Thang M."/>
            <person name="Chan C."/>
        </authorList>
    </citation>
    <scope>NUCLEOTIDE SEQUENCE</scope>
</reference>
<dbReference type="InterPro" id="IPR001611">
    <property type="entry name" value="Leu-rich_rpt"/>
</dbReference>
<dbReference type="SUPFAM" id="SSF52047">
    <property type="entry name" value="RNI-like"/>
    <property type="match status" value="1"/>
</dbReference>
<evidence type="ECO:0000256" key="2">
    <source>
        <dbReference type="ARBA" id="ARBA00022614"/>
    </source>
</evidence>
<dbReference type="Gene3D" id="3.80.10.10">
    <property type="entry name" value="Ribonuclease Inhibitor"/>
    <property type="match status" value="2"/>
</dbReference>
<dbReference type="GO" id="GO:0006913">
    <property type="term" value="P:nucleocytoplasmic transport"/>
    <property type="evidence" value="ECO:0007669"/>
    <property type="project" value="TreeGrafter"/>
</dbReference>
<evidence type="ECO:0000256" key="1">
    <source>
        <dbReference type="ARBA" id="ARBA00022468"/>
    </source>
</evidence>
<accession>A0AA36IXC1</accession>
<dbReference type="GO" id="GO:0005096">
    <property type="term" value="F:GTPase activator activity"/>
    <property type="evidence" value="ECO:0007669"/>
    <property type="project" value="UniProtKB-KW"/>
</dbReference>
<sequence>SPLFSSMIGKRVITRFCPVSHSARWKKRHGTTPRPRPPSTRTCWTWWTPITKAWCVTRLIHYSGRPATILEKVQSLGAYPQQAQPKREVVSEATSQDSQLKANSSVAEGVSGGSEPHILTVPAEDSQLKANSSVAEGVSGGSEPHILTVPAEDSQLKANSSVAEGVSGGSEPHILTVPAEAIADALKSNKCAKEIILDDNRIGDQGAQAIAEALKSNRTIVTINLGENNIDDPGAEAIAEMLKANGIFKEEIVLNRNAIGDQGAKAIAKALKSNKTIAKIGLSTISIGDTGREVKKPLIPGGFPSEPWVLTWSMRLGRPSGRWLRRRKPKDWT</sequence>
<gene>
    <name evidence="5" type="ORF">EVOR1521_LOCUS19798</name>
</gene>
<comment type="caution">
    <text evidence="5">The sequence shown here is derived from an EMBL/GenBank/DDBJ whole genome shotgun (WGS) entry which is preliminary data.</text>
</comment>
<evidence type="ECO:0000313" key="5">
    <source>
        <dbReference type="EMBL" id="CAJ1395351.1"/>
    </source>
</evidence>
<dbReference type="AlphaFoldDB" id="A0AA36IXC1"/>
<evidence type="ECO:0000256" key="4">
    <source>
        <dbReference type="SAM" id="MobiDB-lite"/>
    </source>
</evidence>
<dbReference type="GO" id="GO:0048471">
    <property type="term" value="C:perinuclear region of cytoplasm"/>
    <property type="evidence" value="ECO:0007669"/>
    <property type="project" value="TreeGrafter"/>
</dbReference>
<keyword evidence="1" id="KW-0343">GTPase activation</keyword>
<dbReference type="GO" id="GO:0005829">
    <property type="term" value="C:cytosol"/>
    <property type="evidence" value="ECO:0007669"/>
    <property type="project" value="TreeGrafter"/>
</dbReference>
<name>A0AA36IXC1_9DINO</name>
<dbReference type="Proteomes" id="UP001178507">
    <property type="component" value="Unassembled WGS sequence"/>
</dbReference>
<dbReference type="GO" id="GO:0031267">
    <property type="term" value="F:small GTPase binding"/>
    <property type="evidence" value="ECO:0007669"/>
    <property type="project" value="TreeGrafter"/>
</dbReference>
<organism evidence="5 6">
    <name type="scientific">Effrenium voratum</name>
    <dbReference type="NCBI Taxonomy" id="2562239"/>
    <lineage>
        <taxon>Eukaryota</taxon>
        <taxon>Sar</taxon>
        <taxon>Alveolata</taxon>
        <taxon>Dinophyceae</taxon>
        <taxon>Suessiales</taxon>
        <taxon>Symbiodiniaceae</taxon>
        <taxon>Effrenium</taxon>
    </lineage>
</organism>
<feature type="region of interest" description="Disordered" evidence="4">
    <location>
        <begin position="84"/>
        <end position="115"/>
    </location>
</feature>